<dbReference type="eggNOG" id="COG0438">
    <property type="taxonomic scope" value="Bacteria"/>
</dbReference>
<feature type="domain" description="Glycosyl transferase family 1" evidence="2">
    <location>
        <begin position="203"/>
        <end position="351"/>
    </location>
</feature>
<dbReference type="Pfam" id="PF00534">
    <property type="entry name" value="Glycos_transf_1"/>
    <property type="match status" value="1"/>
</dbReference>
<evidence type="ECO:0000256" key="1">
    <source>
        <dbReference type="ARBA" id="ARBA00022679"/>
    </source>
</evidence>
<dbReference type="HOGENOM" id="CLU_009583_27_1_5"/>
<gene>
    <name evidence="4" type="ORF">Y88_3489</name>
</gene>
<dbReference type="Pfam" id="PF13439">
    <property type="entry name" value="Glyco_transf_4"/>
    <property type="match status" value="1"/>
</dbReference>
<dbReference type="SUPFAM" id="SSF53756">
    <property type="entry name" value="UDP-Glycosyltransferase/glycogen phosphorylase"/>
    <property type="match status" value="1"/>
</dbReference>
<dbReference type="GO" id="GO:0009103">
    <property type="term" value="P:lipopolysaccharide biosynthetic process"/>
    <property type="evidence" value="ECO:0007669"/>
    <property type="project" value="TreeGrafter"/>
</dbReference>
<organism evidence="4 5">
    <name type="scientific">Novosphingobium nitrogenifigens DSM 19370</name>
    <dbReference type="NCBI Taxonomy" id="983920"/>
    <lineage>
        <taxon>Bacteria</taxon>
        <taxon>Pseudomonadati</taxon>
        <taxon>Pseudomonadota</taxon>
        <taxon>Alphaproteobacteria</taxon>
        <taxon>Sphingomonadales</taxon>
        <taxon>Sphingomonadaceae</taxon>
        <taxon>Novosphingobium</taxon>
    </lineage>
</organism>
<dbReference type="InterPro" id="IPR028098">
    <property type="entry name" value="Glyco_trans_4-like_N"/>
</dbReference>
<evidence type="ECO:0000313" key="4">
    <source>
        <dbReference type="EMBL" id="EGD57182.1"/>
    </source>
</evidence>
<dbReference type="InParanoid" id="F1ZDY0"/>
<dbReference type="EMBL" id="AEWJ01000067">
    <property type="protein sequence ID" value="EGD57182.1"/>
    <property type="molecule type" value="Genomic_DNA"/>
</dbReference>
<dbReference type="PANTHER" id="PTHR46401">
    <property type="entry name" value="GLYCOSYLTRANSFERASE WBBK-RELATED"/>
    <property type="match status" value="1"/>
</dbReference>
<keyword evidence="5" id="KW-1185">Reference proteome</keyword>
<dbReference type="STRING" id="983920.Y88_3489"/>
<name>F1ZDY0_9SPHN</name>
<keyword evidence="1 4" id="KW-0808">Transferase</keyword>
<feature type="domain" description="Glycosyltransferase subfamily 4-like N-terminal" evidence="3">
    <location>
        <begin position="39"/>
        <end position="186"/>
    </location>
</feature>
<evidence type="ECO:0000259" key="3">
    <source>
        <dbReference type="Pfam" id="PF13439"/>
    </source>
</evidence>
<evidence type="ECO:0000313" key="5">
    <source>
        <dbReference type="Proteomes" id="UP000004728"/>
    </source>
</evidence>
<dbReference type="Proteomes" id="UP000004728">
    <property type="component" value="Unassembled WGS sequence"/>
</dbReference>
<accession>F1ZDY0</accession>
<evidence type="ECO:0000259" key="2">
    <source>
        <dbReference type="Pfam" id="PF00534"/>
    </source>
</evidence>
<dbReference type="InterPro" id="IPR001296">
    <property type="entry name" value="Glyco_trans_1"/>
</dbReference>
<dbReference type="Gene3D" id="3.40.50.2000">
    <property type="entry name" value="Glycogen Phosphorylase B"/>
    <property type="match status" value="2"/>
</dbReference>
<protein>
    <submittedName>
        <fullName evidence="4">Glycosyl transferase group 1</fullName>
    </submittedName>
</protein>
<comment type="caution">
    <text evidence="4">The sequence shown here is derived from an EMBL/GenBank/DDBJ whole genome shotgun (WGS) entry which is preliminary data.</text>
</comment>
<sequence>MAKGMSALSGSTAGKPRSVLVVGNYAPDKQRSMQAFGRTLADNLRRLGVKVAFTAPPVVFGRFAGEDPRLLKLFGYLDKFLIFPAILAVRSRLCDIVHIADHSNALYLDIAGRRRTLVTCHDLFAVRIMLGEVPGQSWGLNGRILQKLIFRGVRRARRLTAVSEATLAELRRLIGPDVPATFIPNALPETFVPVAPEEADRRRAALGLDPAIPYFLHVGGNQFYKNRPGVVRLFGELAKTAPFAKHRLVLAGKPPNQPLLDALAQSPVRDRIDVVVDAADADILALYSRAEALLFISLDEGFGWPVLEAQACGCPVVTSDRDPMRSVAGAAAVLVNPEEPVSAAAIIAEAASGLADMREAGFANARAYAPGEVFPRYLDVYREF</sequence>
<dbReference type="AlphaFoldDB" id="F1ZDY0"/>
<dbReference type="PANTHER" id="PTHR46401:SF2">
    <property type="entry name" value="GLYCOSYLTRANSFERASE WBBK-RELATED"/>
    <property type="match status" value="1"/>
</dbReference>
<dbReference type="GO" id="GO:0016757">
    <property type="term" value="F:glycosyltransferase activity"/>
    <property type="evidence" value="ECO:0007669"/>
    <property type="project" value="InterPro"/>
</dbReference>
<reference evidence="4 5" key="1">
    <citation type="journal article" date="2012" name="J. Bacteriol.">
        <title>Draft Genome Sequence of Novosphingobium nitrogenifigens Y88T.</title>
        <authorList>
            <person name="Strabala T.J."/>
            <person name="Macdonald L."/>
            <person name="Liu V."/>
            <person name="Smit A.M."/>
        </authorList>
    </citation>
    <scope>NUCLEOTIDE SEQUENCE [LARGE SCALE GENOMIC DNA]</scope>
    <source>
        <strain evidence="4 5">DSM 19370</strain>
    </source>
</reference>
<proteinExistence type="predicted"/>